<protein>
    <submittedName>
        <fullName evidence="1">Uncharacterized protein</fullName>
    </submittedName>
</protein>
<proteinExistence type="predicted"/>
<reference evidence="1" key="2">
    <citation type="journal article" date="2021" name="PeerJ">
        <title>Extensive microbial diversity within the chicken gut microbiome revealed by metagenomics and culture.</title>
        <authorList>
            <person name="Gilroy R."/>
            <person name="Ravi A."/>
            <person name="Getino M."/>
            <person name="Pursley I."/>
            <person name="Horton D.L."/>
            <person name="Alikhan N.F."/>
            <person name="Baker D."/>
            <person name="Gharbi K."/>
            <person name="Hall N."/>
            <person name="Watson M."/>
            <person name="Adriaenssens E.M."/>
            <person name="Foster-Nyarko E."/>
            <person name="Jarju S."/>
            <person name="Secka A."/>
            <person name="Antonio M."/>
            <person name="Oren A."/>
            <person name="Chaudhuri R.R."/>
            <person name="La Ragione R."/>
            <person name="Hildebrand F."/>
            <person name="Pallen M.J."/>
        </authorList>
    </citation>
    <scope>NUCLEOTIDE SEQUENCE</scope>
    <source>
        <strain evidence="1">13361</strain>
    </source>
</reference>
<gene>
    <name evidence="1" type="ORF">IAB74_00650</name>
</gene>
<dbReference type="AlphaFoldDB" id="A0A9D0Z1W9"/>
<organism evidence="1 2">
    <name type="scientific">Candidatus Faecousia excrementigallinarum</name>
    <dbReference type="NCBI Taxonomy" id="2840806"/>
    <lineage>
        <taxon>Bacteria</taxon>
        <taxon>Bacillati</taxon>
        <taxon>Bacillota</taxon>
        <taxon>Clostridia</taxon>
        <taxon>Eubacteriales</taxon>
        <taxon>Oscillospiraceae</taxon>
        <taxon>Faecousia</taxon>
    </lineage>
</organism>
<comment type="caution">
    <text evidence="1">The sequence shown here is derived from an EMBL/GenBank/DDBJ whole genome shotgun (WGS) entry which is preliminary data.</text>
</comment>
<dbReference type="EMBL" id="DVFK01000010">
    <property type="protein sequence ID" value="HIQ67006.1"/>
    <property type="molecule type" value="Genomic_DNA"/>
</dbReference>
<reference evidence="1" key="1">
    <citation type="submission" date="2020-10" db="EMBL/GenBank/DDBJ databases">
        <authorList>
            <person name="Gilroy R."/>
        </authorList>
    </citation>
    <scope>NUCLEOTIDE SEQUENCE</scope>
    <source>
        <strain evidence="1">13361</strain>
    </source>
</reference>
<name>A0A9D0Z1W9_9FIRM</name>
<dbReference type="Proteomes" id="UP000886796">
    <property type="component" value="Unassembled WGS sequence"/>
</dbReference>
<evidence type="ECO:0000313" key="1">
    <source>
        <dbReference type="EMBL" id="HIQ67006.1"/>
    </source>
</evidence>
<evidence type="ECO:0000313" key="2">
    <source>
        <dbReference type="Proteomes" id="UP000886796"/>
    </source>
</evidence>
<accession>A0A9D0Z1W9</accession>
<sequence length="154" mass="17791">MKKNVKKYLAIAAALVCVLGAFALGRWMGLRQERDSFREKRTAICTMGMEYTLESFQSFLDTGDEADYWEGARWLDRFLFAYQELYYGEKDGVVYTYMPRYANLQKLLYSQPEACQAHMEEILKALETQKKDLTGLNAYGMVEEICGEIESTLP</sequence>